<keyword evidence="2" id="KW-1185">Reference proteome</keyword>
<evidence type="ECO:0000259" key="1">
    <source>
        <dbReference type="Pfam" id="PF13454"/>
    </source>
</evidence>
<dbReference type="Pfam" id="PF13454">
    <property type="entry name" value="NAD_binding_9"/>
    <property type="match status" value="1"/>
</dbReference>
<accession>A0A914W1L2</accession>
<dbReference type="SUPFAM" id="SSF51905">
    <property type="entry name" value="FAD/NAD(P)-binding domain"/>
    <property type="match status" value="2"/>
</dbReference>
<dbReference type="PANTHER" id="PTHR40254">
    <property type="entry name" value="BLR0577 PROTEIN"/>
    <property type="match status" value="1"/>
</dbReference>
<dbReference type="InterPro" id="IPR038732">
    <property type="entry name" value="HpyO/CreE_NAD-binding"/>
</dbReference>
<sequence>MPAKIAIIGGGAAAVAMCLRLYENMREASEVSNNPYIAEIRIFEKNNTIGPGIPYSTPYDCHLVNFPKKIMTAVFDSKYLTNGLYGTDSGAENRANLFNSYLHTDYPPRHLYGEYLESRAEQIQNEAIKLDITLEFRRNTEVIDVKSLDEQNFLIEAKTENYTANYVVLCTGNMPSTNFRELIGKEGYWHKPFYSEEDAKNFDPKKSVVIIGSRTSAIDTALFLFSEKHAQEKVIMVSRSGLLPVLCPQKFVNYQLKYMPEYIEAAGTSISLDTLISLFWKEISDAEGCTIDFSSIVKSYKDTTALHWLDRQIKEAEMETPNPSSYVIAKVFLLFPKIWQALNESDQETFLESYYGLFMTYASNIPLQFAKKLRELIQDDRLCVRGGFESITTDTPGTFNVRFEDGTSISTSQLINATGCGYDIDSVPLYKSMHQRGLTAAHRLGGIVVNPQTFCVLNKDGIESARMYAIGEPTRGVVLATNDVRRVNWQAESIADAIFQGISA</sequence>
<dbReference type="Gene3D" id="3.50.50.60">
    <property type="entry name" value="FAD/NAD(P)-binding domain"/>
    <property type="match status" value="1"/>
</dbReference>
<dbReference type="AlphaFoldDB" id="A0A914W1L2"/>
<proteinExistence type="predicted"/>
<name>A0A914W1L2_9BILA</name>
<evidence type="ECO:0000313" key="2">
    <source>
        <dbReference type="Proteomes" id="UP000887566"/>
    </source>
</evidence>
<dbReference type="Proteomes" id="UP000887566">
    <property type="component" value="Unplaced"/>
</dbReference>
<dbReference type="InterPro" id="IPR052189">
    <property type="entry name" value="L-asp_N-monooxygenase_NS-form"/>
</dbReference>
<organism evidence="2 3">
    <name type="scientific">Plectus sambesii</name>
    <dbReference type="NCBI Taxonomy" id="2011161"/>
    <lineage>
        <taxon>Eukaryota</taxon>
        <taxon>Metazoa</taxon>
        <taxon>Ecdysozoa</taxon>
        <taxon>Nematoda</taxon>
        <taxon>Chromadorea</taxon>
        <taxon>Plectida</taxon>
        <taxon>Plectina</taxon>
        <taxon>Plectoidea</taxon>
        <taxon>Plectidae</taxon>
        <taxon>Plectus</taxon>
    </lineage>
</organism>
<protein>
    <recommendedName>
        <fullName evidence="1">FAD-dependent urate hydroxylase HpyO/Asp monooxygenase CreE-like FAD/NAD(P)-binding domain-containing protein</fullName>
    </recommendedName>
</protein>
<dbReference type="WBParaSite" id="PSAMB.scaffold3020size19998.g20048.t1">
    <property type="protein sequence ID" value="PSAMB.scaffold3020size19998.g20048.t1"/>
    <property type="gene ID" value="PSAMB.scaffold3020size19998.g20048"/>
</dbReference>
<feature type="domain" description="FAD-dependent urate hydroxylase HpyO/Asp monooxygenase CreE-like FAD/NAD(P)-binding" evidence="1">
    <location>
        <begin position="6"/>
        <end position="173"/>
    </location>
</feature>
<evidence type="ECO:0000313" key="3">
    <source>
        <dbReference type="WBParaSite" id="PSAMB.scaffold3020size19998.g20048.t1"/>
    </source>
</evidence>
<dbReference type="PANTHER" id="PTHR40254:SF1">
    <property type="entry name" value="BLR0577 PROTEIN"/>
    <property type="match status" value="1"/>
</dbReference>
<reference evidence="3" key="1">
    <citation type="submission" date="2022-11" db="UniProtKB">
        <authorList>
            <consortium name="WormBaseParasite"/>
        </authorList>
    </citation>
    <scope>IDENTIFICATION</scope>
</reference>
<dbReference type="InterPro" id="IPR036188">
    <property type="entry name" value="FAD/NAD-bd_sf"/>
</dbReference>